<reference evidence="2" key="1">
    <citation type="submission" date="2021-02" db="EMBL/GenBank/DDBJ databases">
        <authorList>
            <person name="Dougan E. K."/>
            <person name="Rhodes N."/>
            <person name="Thang M."/>
            <person name="Chan C."/>
        </authorList>
    </citation>
    <scope>NUCLEOTIDE SEQUENCE</scope>
</reference>
<dbReference type="OrthoDB" id="471801at2759"/>
<proteinExistence type="predicted"/>
<dbReference type="EMBL" id="CAJNIZ010003723">
    <property type="protein sequence ID" value="CAE7225194.1"/>
    <property type="molecule type" value="Genomic_DNA"/>
</dbReference>
<keyword evidence="1" id="KW-1133">Transmembrane helix</keyword>
<comment type="caution">
    <text evidence="2">The sequence shown here is derived from an EMBL/GenBank/DDBJ whole genome shotgun (WGS) entry which is preliminary data.</text>
</comment>
<dbReference type="Proteomes" id="UP000649617">
    <property type="component" value="Unassembled WGS sequence"/>
</dbReference>
<gene>
    <name evidence="2" type="ORF">SPIL2461_LOCUS3141</name>
</gene>
<keyword evidence="1" id="KW-0472">Membrane</keyword>
<feature type="transmembrane region" description="Helical" evidence="1">
    <location>
        <begin position="22"/>
        <end position="43"/>
    </location>
</feature>
<sequence>MALRVGASKVGFAGGGGFGGTVVRYGLSLIHGYCFGYCVYVLAVKPTFIQTRLAVLDMFPSLKSDD</sequence>
<dbReference type="AlphaFoldDB" id="A0A812KJS1"/>
<keyword evidence="3" id="KW-1185">Reference proteome</keyword>
<accession>A0A812KJS1</accession>
<organism evidence="2 3">
    <name type="scientific">Symbiodinium pilosum</name>
    <name type="common">Dinoflagellate</name>
    <dbReference type="NCBI Taxonomy" id="2952"/>
    <lineage>
        <taxon>Eukaryota</taxon>
        <taxon>Sar</taxon>
        <taxon>Alveolata</taxon>
        <taxon>Dinophyceae</taxon>
        <taxon>Suessiales</taxon>
        <taxon>Symbiodiniaceae</taxon>
        <taxon>Symbiodinium</taxon>
    </lineage>
</organism>
<keyword evidence="1" id="KW-0812">Transmembrane</keyword>
<name>A0A812KJS1_SYMPI</name>
<evidence type="ECO:0000313" key="3">
    <source>
        <dbReference type="Proteomes" id="UP000649617"/>
    </source>
</evidence>
<protein>
    <submittedName>
        <fullName evidence="2">Uncharacterized protein</fullName>
    </submittedName>
</protein>
<evidence type="ECO:0000256" key="1">
    <source>
        <dbReference type="SAM" id="Phobius"/>
    </source>
</evidence>
<evidence type="ECO:0000313" key="2">
    <source>
        <dbReference type="EMBL" id="CAE7225194.1"/>
    </source>
</evidence>